<feature type="modified residue" description="4-aspartylphosphate" evidence="1">
    <location>
        <position position="56"/>
    </location>
</feature>
<protein>
    <submittedName>
        <fullName evidence="3">Response regulator</fullName>
    </submittedName>
</protein>
<keyword evidence="1" id="KW-0597">Phosphoprotein</keyword>
<dbReference type="Gene3D" id="3.40.50.2300">
    <property type="match status" value="1"/>
</dbReference>
<dbReference type="Pfam" id="PF00072">
    <property type="entry name" value="Response_reg"/>
    <property type="match status" value="1"/>
</dbReference>
<dbReference type="Proteomes" id="UP000594464">
    <property type="component" value="Chromosome"/>
</dbReference>
<dbReference type="InterPro" id="IPR052048">
    <property type="entry name" value="ST_Response_Regulator"/>
</dbReference>
<dbReference type="KEGG" id="nva:G3M78_02810"/>
<evidence type="ECO:0000313" key="4">
    <source>
        <dbReference type="Proteomes" id="UP000594464"/>
    </source>
</evidence>
<organism evidence="3 4">
    <name type="scientific">Candidatus Nitrohelix vancouverensis</name>
    <dbReference type="NCBI Taxonomy" id="2705534"/>
    <lineage>
        <taxon>Bacteria</taxon>
        <taxon>Pseudomonadati</taxon>
        <taxon>Nitrospinota/Tectimicrobiota group</taxon>
        <taxon>Nitrospinota</taxon>
        <taxon>Nitrospinia</taxon>
        <taxon>Nitrospinales</taxon>
        <taxon>Nitrospinaceae</taxon>
        <taxon>Candidatus Nitrohelix</taxon>
    </lineage>
</organism>
<gene>
    <name evidence="3" type="ORF">G3M78_02810</name>
</gene>
<reference evidence="4" key="1">
    <citation type="submission" date="2020-02" db="EMBL/GenBank/DDBJ databases">
        <title>Genomic and physiological characterization of two novel Nitrospinaceae genera.</title>
        <authorList>
            <person name="Mueller A.J."/>
            <person name="Jung M.-Y."/>
            <person name="Strachan C.R."/>
            <person name="Herbold C.W."/>
            <person name="Kirkegaard R.H."/>
            <person name="Daims H."/>
        </authorList>
    </citation>
    <scope>NUCLEOTIDE SEQUENCE [LARGE SCALE GENOMIC DNA]</scope>
</reference>
<dbReference type="SUPFAM" id="SSF52172">
    <property type="entry name" value="CheY-like"/>
    <property type="match status" value="1"/>
</dbReference>
<dbReference type="InterPro" id="IPR011006">
    <property type="entry name" value="CheY-like_superfamily"/>
</dbReference>
<evidence type="ECO:0000256" key="1">
    <source>
        <dbReference type="PROSITE-ProRule" id="PRU00169"/>
    </source>
</evidence>
<dbReference type="EMBL" id="CP048620">
    <property type="protein sequence ID" value="QPJ64382.1"/>
    <property type="molecule type" value="Genomic_DNA"/>
</dbReference>
<dbReference type="GO" id="GO:0000160">
    <property type="term" value="P:phosphorelay signal transduction system"/>
    <property type="evidence" value="ECO:0007669"/>
    <property type="project" value="InterPro"/>
</dbReference>
<evidence type="ECO:0000259" key="2">
    <source>
        <dbReference type="PROSITE" id="PS50110"/>
    </source>
</evidence>
<accession>A0A7T0C0R8</accession>
<proteinExistence type="predicted"/>
<dbReference type="SMART" id="SM00448">
    <property type="entry name" value="REC"/>
    <property type="match status" value="1"/>
</dbReference>
<dbReference type="InterPro" id="IPR001789">
    <property type="entry name" value="Sig_transdc_resp-reg_receiver"/>
</dbReference>
<dbReference type="PROSITE" id="PS50110">
    <property type="entry name" value="RESPONSE_REGULATORY"/>
    <property type="match status" value="1"/>
</dbReference>
<evidence type="ECO:0000313" key="3">
    <source>
        <dbReference type="EMBL" id="QPJ64382.1"/>
    </source>
</evidence>
<name>A0A7T0C0R8_9BACT</name>
<sequence length="124" mass="14217">MNFDAKILIVDDELPARKLLMGYLQKIGYENLTDVDSAEKAIQKLCIEKFDLVISDWNMPQMTGLEFYQLITERELITGVPFLMVTSVNEKDNVLKAIKMGVQGYIIKPFDVETLQDKIDDVLK</sequence>
<dbReference type="AlphaFoldDB" id="A0A7T0C0R8"/>
<dbReference type="PANTHER" id="PTHR43228">
    <property type="entry name" value="TWO-COMPONENT RESPONSE REGULATOR"/>
    <property type="match status" value="1"/>
</dbReference>
<feature type="domain" description="Response regulatory" evidence="2">
    <location>
        <begin position="6"/>
        <end position="123"/>
    </location>
</feature>
<dbReference type="PANTHER" id="PTHR43228:SF1">
    <property type="entry name" value="TWO-COMPONENT RESPONSE REGULATOR ARR22"/>
    <property type="match status" value="1"/>
</dbReference>